<dbReference type="PANTHER" id="PTHR43377">
    <property type="entry name" value="BILIVERDIN REDUCTASE A"/>
    <property type="match status" value="1"/>
</dbReference>
<dbReference type="InterPro" id="IPR000683">
    <property type="entry name" value="Gfo/Idh/MocA-like_OxRdtase_N"/>
</dbReference>
<feature type="domain" description="Gfo/Idh/MocA-like oxidoreductase N-terminal" evidence="1">
    <location>
        <begin position="20"/>
        <end position="122"/>
    </location>
</feature>
<dbReference type="SUPFAM" id="SSF55347">
    <property type="entry name" value="Glyceraldehyde-3-phosphate dehydrogenase-like, C-terminal domain"/>
    <property type="match status" value="1"/>
</dbReference>
<dbReference type="AlphaFoldDB" id="A0A2V3W758"/>
<dbReference type="InterPro" id="IPR051450">
    <property type="entry name" value="Gfo/Idh/MocA_Oxidoreductases"/>
</dbReference>
<dbReference type="Gene3D" id="3.40.50.720">
    <property type="entry name" value="NAD(P)-binding Rossmann-like Domain"/>
    <property type="match status" value="1"/>
</dbReference>
<reference evidence="3 4" key="1">
    <citation type="submission" date="2018-05" db="EMBL/GenBank/DDBJ databases">
        <title>Genomic Encyclopedia of Type Strains, Phase IV (KMG-IV): sequencing the most valuable type-strain genomes for metagenomic binning, comparative biology and taxonomic classification.</title>
        <authorList>
            <person name="Goeker M."/>
        </authorList>
    </citation>
    <scope>NUCLEOTIDE SEQUENCE [LARGE SCALE GENOMIC DNA]</scope>
    <source>
        <strain evidence="3 4">DSM 28556</strain>
    </source>
</reference>
<keyword evidence="4" id="KW-1185">Reference proteome</keyword>
<organism evidence="3 4">
    <name type="scientific">Pseudogracilibacillus auburnensis</name>
    <dbReference type="NCBI Taxonomy" id="1494959"/>
    <lineage>
        <taxon>Bacteria</taxon>
        <taxon>Bacillati</taxon>
        <taxon>Bacillota</taxon>
        <taxon>Bacilli</taxon>
        <taxon>Bacillales</taxon>
        <taxon>Bacillaceae</taxon>
        <taxon>Pseudogracilibacillus</taxon>
    </lineage>
</organism>
<dbReference type="PANTHER" id="PTHR43377:SF1">
    <property type="entry name" value="BILIVERDIN REDUCTASE A"/>
    <property type="match status" value="1"/>
</dbReference>
<dbReference type="InterPro" id="IPR055170">
    <property type="entry name" value="GFO_IDH_MocA-like_dom"/>
</dbReference>
<dbReference type="Proteomes" id="UP000247978">
    <property type="component" value="Unassembled WGS sequence"/>
</dbReference>
<protein>
    <submittedName>
        <fullName evidence="3">Putative dehydrogenase</fullName>
    </submittedName>
</protein>
<accession>A0A2V3W758</accession>
<evidence type="ECO:0000259" key="2">
    <source>
        <dbReference type="Pfam" id="PF22725"/>
    </source>
</evidence>
<evidence type="ECO:0000313" key="3">
    <source>
        <dbReference type="EMBL" id="PXW89426.1"/>
    </source>
</evidence>
<dbReference type="InterPro" id="IPR036291">
    <property type="entry name" value="NAD(P)-bd_dom_sf"/>
</dbReference>
<dbReference type="Pfam" id="PF01408">
    <property type="entry name" value="GFO_IDH_MocA"/>
    <property type="match status" value="1"/>
</dbReference>
<dbReference type="Gene3D" id="3.30.360.10">
    <property type="entry name" value="Dihydrodipicolinate Reductase, domain 2"/>
    <property type="match status" value="1"/>
</dbReference>
<dbReference type="OrthoDB" id="9815825at2"/>
<dbReference type="SUPFAM" id="SSF51735">
    <property type="entry name" value="NAD(P)-binding Rossmann-fold domains"/>
    <property type="match status" value="1"/>
</dbReference>
<evidence type="ECO:0000313" key="4">
    <source>
        <dbReference type="Proteomes" id="UP000247978"/>
    </source>
</evidence>
<comment type="caution">
    <text evidence="3">The sequence shown here is derived from an EMBL/GenBank/DDBJ whole genome shotgun (WGS) entry which is preliminary data.</text>
</comment>
<sequence length="336" mass="37630">MKKIKVGMISFAHAGHPDSYLSFLINHPNVEIIGLAHHDKERLQKHLDAYALPYYANYEELLQTDCDAVIICSEYVNHAKIVMEAAEAKKHILCEKPLGLSIPEMRAMIKTCKENNVQLMTAFPSRFSKPIQEVKKMIDRGGLGEVLAIKGTNRGVNPGSWFIDPLKSGGGALMDHTVHVMDLMFWLTNSEVKDVYTEASTKFNDIDVEDAGIVHVTFNNGTIGVIDTSWSLHESFPRSFDLTLQITGTKGSIFVDVLGQSNELYSKETKKATWEFWGDNIDQYLVNAFVHAIVHNEQVPITGEDGFNSTAVALATYESLRMKEPVDYNSFIQSKL</sequence>
<evidence type="ECO:0000259" key="1">
    <source>
        <dbReference type="Pfam" id="PF01408"/>
    </source>
</evidence>
<feature type="domain" description="GFO/IDH/MocA-like oxidoreductase" evidence="2">
    <location>
        <begin position="131"/>
        <end position="253"/>
    </location>
</feature>
<dbReference type="Pfam" id="PF22725">
    <property type="entry name" value="GFO_IDH_MocA_C3"/>
    <property type="match status" value="1"/>
</dbReference>
<name>A0A2V3W758_9BACI</name>
<proteinExistence type="predicted"/>
<gene>
    <name evidence="3" type="ORF">DFR56_102203</name>
</gene>
<dbReference type="GO" id="GO:0000166">
    <property type="term" value="F:nucleotide binding"/>
    <property type="evidence" value="ECO:0007669"/>
    <property type="project" value="InterPro"/>
</dbReference>
<dbReference type="EMBL" id="QJJQ01000002">
    <property type="protein sequence ID" value="PXW89426.1"/>
    <property type="molecule type" value="Genomic_DNA"/>
</dbReference>
<dbReference type="RefSeq" id="WP_110394151.1">
    <property type="nucleotide sequence ID" value="NZ_JBHUHB010000001.1"/>
</dbReference>